<feature type="domain" description="CobN/magnesium chelatase" evidence="1">
    <location>
        <begin position="8"/>
        <end position="48"/>
    </location>
</feature>
<dbReference type="Proteomes" id="UP000441717">
    <property type="component" value="Unassembled WGS sequence"/>
</dbReference>
<sequence length="57" mass="6353">MNQSHPFRSEWENSQQGLGPLDVVMSVVLPEFGGDLITVPVCLHSRTQHPSQHLTSK</sequence>
<protein>
    <recommendedName>
        <fullName evidence="1">CobN/magnesium chelatase domain-containing protein</fullName>
    </recommendedName>
</protein>
<reference evidence="2 3" key="1">
    <citation type="submission" date="2019-10" db="EMBL/GenBank/DDBJ databases">
        <title>Comparative genomics of sulfur disproportionating microorganisms.</title>
        <authorList>
            <person name="Ward L.M."/>
            <person name="Bertran E."/>
            <person name="Johnston D."/>
        </authorList>
    </citation>
    <scope>NUCLEOTIDE SEQUENCE [LARGE SCALE GENOMIC DNA]</scope>
    <source>
        <strain evidence="2 3">DSM 14055</strain>
    </source>
</reference>
<proteinExistence type="predicted"/>
<evidence type="ECO:0000313" key="3">
    <source>
        <dbReference type="Proteomes" id="UP000441717"/>
    </source>
</evidence>
<organism evidence="2 3">
    <name type="scientific">Desulfofundulus thermobenzoicus</name>
    <dbReference type="NCBI Taxonomy" id="29376"/>
    <lineage>
        <taxon>Bacteria</taxon>
        <taxon>Bacillati</taxon>
        <taxon>Bacillota</taxon>
        <taxon>Clostridia</taxon>
        <taxon>Eubacteriales</taxon>
        <taxon>Peptococcaceae</taxon>
        <taxon>Desulfofundulus</taxon>
    </lineage>
</organism>
<dbReference type="EMBL" id="WHYR01000013">
    <property type="protein sequence ID" value="MQL51904.1"/>
    <property type="molecule type" value="Genomic_DNA"/>
</dbReference>
<evidence type="ECO:0000259" key="1">
    <source>
        <dbReference type="Pfam" id="PF02514"/>
    </source>
</evidence>
<dbReference type="InterPro" id="IPR003672">
    <property type="entry name" value="CobN/Mg_chltase"/>
</dbReference>
<evidence type="ECO:0000313" key="2">
    <source>
        <dbReference type="EMBL" id="MQL51904.1"/>
    </source>
</evidence>
<name>A0A6N7IPH1_9FIRM</name>
<dbReference type="Pfam" id="PF02514">
    <property type="entry name" value="CobN-Mg_chel"/>
    <property type="match status" value="1"/>
</dbReference>
<keyword evidence="3" id="KW-1185">Reference proteome</keyword>
<dbReference type="AlphaFoldDB" id="A0A6N7IPH1"/>
<accession>A0A6N7IPH1</accession>
<comment type="caution">
    <text evidence="2">The sequence shown here is derived from an EMBL/GenBank/DDBJ whole genome shotgun (WGS) entry which is preliminary data.</text>
</comment>
<gene>
    <name evidence="2" type="ORF">GFC01_06420</name>
</gene>